<dbReference type="SUPFAM" id="SSF57196">
    <property type="entry name" value="EGF/Laminin"/>
    <property type="match status" value="1"/>
</dbReference>
<keyword evidence="5 18" id="KW-0645">Protease</keyword>
<dbReference type="EMBL" id="JAIZAY010000022">
    <property type="protein sequence ID" value="KAJ8021123.1"/>
    <property type="molecule type" value="Genomic_DNA"/>
</dbReference>
<evidence type="ECO:0000256" key="16">
    <source>
        <dbReference type="PROSITE-ProRule" id="PRU00076"/>
    </source>
</evidence>
<keyword evidence="24" id="KW-1185">Reference proteome</keyword>
<feature type="disulfide bond" evidence="17">
    <location>
        <begin position="1595"/>
        <end position="1638"/>
    </location>
</feature>
<organism evidence="23 24">
    <name type="scientific">Holothuria leucospilota</name>
    <name type="common">Black long sea cucumber</name>
    <name type="synonym">Mertensiothuria leucospilota</name>
    <dbReference type="NCBI Taxonomy" id="206669"/>
    <lineage>
        <taxon>Eukaryota</taxon>
        <taxon>Metazoa</taxon>
        <taxon>Echinodermata</taxon>
        <taxon>Eleutherozoa</taxon>
        <taxon>Echinozoa</taxon>
        <taxon>Holothuroidea</taxon>
        <taxon>Aspidochirotacea</taxon>
        <taxon>Aspidochirotida</taxon>
        <taxon>Holothuriidae</taxon>
        <taxon>Holothuria</taxon>
    </lineage>
</organism>
<feature type="disulfide bond" evidence="17">
    <location>
        <begin position="1657"/>
        <end position="1700"/>
    </location>
</feature>
<dbReference type="PRINTS" id="PR00722">
    <property type="entry name" value="CHYMOTRYPSIN"/>
</dbReference>
<comment type="subcellular location">
    <subcellularLocation>
        <location evidence="1">Membrane</location>
        <topology evidence="1">Single-pass type II membrane protein</topology>
    </subcellularLocation>
    <subcellularLocation>
        <location evidence="2">Secreted</location>
    </subcellularLocation>
</comment>
<dbReference type="SMART" id="SM00020">
    <property type="entry name" value="Tryp_SPc"/>
    <property type="match status" value="1"/>
</dbReference>
<feature type="disulfide bond" evidence="17">
    <location>
        <begin position="420"/>
        <end position="463"/>
    </location>
</feature>
<evidence type="ECO:0000313" key="23">
    <source>
        <dbReference type="EMBL" id="KAJ8021123.1"/>
    </source>
</evidence>
<dbReference type="InterPro" id="IPR033116">
    <property type="entry name" value="TRYPSIN_SER"/>
</dbReference>
<dbReference type="Gene3D" id="2.10.25.10">
    <property type="entry name" value="Laminin"/>
    <property type="match status" value="1"/>
</dbReference>
<feature type="disulfide bond" evidence="17">
    <location>
        <begin position="355"/>
        <end position="398"/>
    </location>
</feature>
<feature type="disulfide bond" evidence="17">
    <location>
        <begin position="1969"/>
        <end position="2012"/>
    </location>
</feature>
<feature type="domain" description="Sushi" evidence="22">
    <location>
        <begin position="969"/>
        <end position="1030"/>
    </location>
</feature>
<keyword evidence="11" id="KW-0735">Signal-anchor</keyword>
<feature type="domain" description="Sushi" evidence="22">
    <location>
        <begin position="230"/>
        <end position="291"/>
    </location>
</feature>
<evidence type="ECO:0000256" key="11">
    <source>
        <dbReference type="ARBA" id="ARBA00022968"/>
    </source>
</evidence>
<keyword evidence="6" id="KW-0812">Transmembrane</keyword>
<proteinExistence type="predicted"/>
<feature type="domain" description="Sushi" evidence="22">
    <location>
        <begin position="1271"/>
        <end position="1330"/>
    </location>
</feature>
<evidence type="ECO:0000256" key="12">
    <source>
        <dbReference type="ARBA" id="ARBA00022989"/>
    </source>
</evidence>
<feature type="disulfide bond" evidence="17">
    <location>
        <begin position="1395"/>
        <end position="1438"/>
    </location>
</feature>
<protein>
    <submittedName>
        <fullName evidence="23">Sushi, von Willebrand factor type A, EGF and pentraxin domain-containing protein 1</fullName>
    </submittedName>
</protein>
<evidence type="ECO:0000256" key="9">
    <source>
        <dbReference type="ARBA" id="ARBA00022801"/>
    </source>
</evidence>
<feature type="disulfide bond" evidence="17">
    <location>
        <begin position="294"/>
        <end position="337"/>
    </location>
</feature>
<dbReference type="Pfam" id="PF00084">
    <property type="entry name" value="Sushi"/>
    <property type="match status" value="30"/>
</dbReference>
<feature type="domain" description="Sushi" evidence="22">
    <location>
        <begin position="1090"/>
        <end position="1149"/>
    </location>
</feature>
<keyword evidence="10 18" id="KW-0720">Serine protease</keyword>
<dbReference type="Pfam" id="PF00089">
    <property type="entry name" value="Trypsin"/>
    <property type="match status" value="1"/>
</dbReference>
<feature type="disulfide bond" evidence="17">
    <location>
        <begin position="482"/>
        <end position="525"/>
    </location>
</feature>
<feature type="disulfide bond" evidence="17">
    <location>
        <begin position="1333"/>
        <end position="1376"/>
    </location>
</feature>
<dbReference type="PROSITE" id="PS50024">
    <property type="entry name" value="SEA"/>
    <property type="match status" value="1"/>
</dbReference>
<feature type="domain" description="Sushi" evidence="22">
    <location>
        <begin position="1655"/>
        <end position="1716"/>
    </location>
</feature>
<dbReference type="Gene3D" id="2.40.10.10">
    <property type="entry name" value="Trypsin-like serine proteases"/>
    <property type="match status" value="1"/>
</dbReference>
<feature type="domain" description="Sushi" evidence="22">
    <location>
        <begin position="1967"/>
        <end position="2027"/>
    </location>
</feature>
<dbReference type="SMART" id="SM00181">
    <property type="entry name" value="EGF"/>
    <property type="match status" value="2"/>
</dbReference>
<evidence type="ECO:0000259" key="20">
    <source>
        <dbReference type="PROSITE" id="PS50026"/>
    </source>
</evidence>
<dbReference type="PROSITE" id="PS00134">
    <property type="entry name" value="TRYPSIN_HIS"/>
    <property type="match status" value="1"/>
</dbReference>
<keyword evidence="13" id="KW-0472">Membrane</keyword>
<dbReference type="PROSITE" id="PS00022">
    <property type="entry name" value="EGF_1"/>
    <property type="match status" value="1"/>
</dbReference>
<feature type="disulfide bond" evidence="17">
    <location>
        <begin position="1933"/>
        <end position="1960"/>
    </location>
</feature>
<feature type="domain" description="Sushi" evidence="22">
    <location>
        <begin position="787"/>
        <end position="847"/>
    </location>
</feature>
<feature type="disulfide bond" evidence="17">
    <location>
        <begin position="1241"/>
        <end position="1268"/>
    </location>
</feature>
<gene>
    <name evidence="23" type="ORF">HOLleu_40903</name>
</gene>
<feature type="domain" description="Sushi" evidence="22">
    <location>
        <begin position="910"/>
        <end position="968"/>
    </location>
</feature>
<dbReference type="SUPFAM" id="SSF57535">
    <property type="entry name" value="Complement control module/SCR domain"/>
    <property type="match status" value="30"/>
</dbReference>
<dbReference type="FunFam" id="2.40.10.10:FF:000120">
    <property type="entry name" value="Putative serine protease"/>
    <property type="match status" value="1"/>
</dbReference>
<feature type="disulfide bond" evidence="17">
    <location>
        <begin position="1456"/>
        <end position="1499"/>
    </location>
</feature>
<feature type="domain" description="Sushi" evidence="22">
    <location>
        <begin position="664"/>
        <end position="726"/>
    </location>
</feature>
<evidence type="ECO:0000256" key="2">
    <source>
        <dbReference type="ARBA" id="ARBA00004613"/>
    </source>
</evidence>
<keyword evidence="4 17" id="KW-0768">Sushi</keyword>
<evidence type="ECO:0000256" key="1">
    <source>
        <dbReference type="ARBA" id="ARBA00004606"/>
    </source>
</evidence>
<keyword evidence="8" id="KW-0677">Repeat</keyword>
<dbReference type="PANTHER" id="PTHR46393:SF7">
    <property type="entry name" value="COMPLEMENT C2"/>
    <property type="match status" value="1"/>
</dbReference>
<dbReference type="PANTHER" id="PTHR46393">
    <property type="entry name" value="SUSHI DOMAIN-CONTAINING PROTEIN"/>
    <property type="match status" value="1"/>
</dbReference>
<sequence length="2281" mass="239293">MQNFSDDLYDESSQAYRELEAKFSQAMYELLRNATSPENVVTIEVTGFRNGSVIVFWRLTVTELPDGVPDPDQMVMDQNLERFISDAVRDGIENGILEGLPANTNSIVVISITYVRPNAMPTEQPPAETPATETCADEPCMGGGTCQDLASVGFICRCPPGREGNRCEQVITCPALSNPENGVVTCTMANNVNSRCSYTCSDGFLLVGIAESTCREDRQWMGIMPTCEPPRCELLPEVPGAVMSCSRRNAYQSICTYSCMNGFTLQGGGLFVARLCLANGQWTSSQPTCISTSCPPLVTPSNGALSCTSGRNFGSVCTLSCLEGYRISNVFGQIRQCQTSGRWSGSVASCFPSSCPLLDSIPMGSITCTDGNNFLSTCTYSCVEGFILNNFENENRQCGSNGVWSGVTPTCIRIDTVVTCPPLSAIPFGGVVCSNGNLFESTCEYSCQLGYAIPPDVANVRTCGNTGVWSGPEPMCVDTITCPVLDAIPDGVVTCSDSNRYRSLCNYSCRAGFAISDPNLAFRECQLDGTWTGVPPVCVAVTCPDLSPINDGSFTCDQGSSVGSQCVYQCDVGFTFVTEQDAIRTCGLDGQWTGTDPVCTAITCDILPDVPNGNVVCVNENLFSSLCVFTCDFGYDLVGVTARECQSTGLWSGTQPACVPVTPTACPTLPSIENAILDCSSGSDVGSMCTYTCIAGFTPVSGSTEGGIRVCRMDGQWSGGSFFCTAVRCPTLSILRGTVSCTNGNFYLSQCSYTCNPGFSIPADQDTLRICQASGVWTGSTPQCLLSVCSSLPSTPNAQIMCSNGNNVGSSCTYVCDPGYTVGIGQQTIRMCRVDGSWSGQSPTCTAVTCNTLPQIANAVLNCPFQPVFQQTCTYTCNTGFTISPGSSSFTLTCLASGQWDNFIPTCLGVACPLLSNINFGSVSCTNANQYLSSCTYQCEVGYNLVPSGSRICQASGVWSGQQPVCSAVSCDPLPQTPNGQVNCPLNPVFQSTCTYTCNLGYNLSSGTATFERTCTASGQWDNFSPICRVVTCPPLFNIDQATLTCTNTNLYESTCTYTCNTGFTLMPDGSRVCQASGLWTGDNQQCIESVCTTLPAVSNGQFQCTQGNVIGTFCTYSCNAGYQLVPTGASRTCLVGGQWSGSDPICQIGMCEDLAGSLSGRTVTCTNGNNFQSQCTLSCIDGFVSSTGADSVLTCAANRVWSGIRIVCFAVQCPTLTAVDFSTISCTSGAVLGSICTYTCQVGYNLVGNAEQTCVGNGIWTGEPPVCSLVTCPSLPIFTNGAVVCSAGLNFNSVCTYTCNTNFEVVSGSSTRSCQADGSWSGSQPVCAQVTCPSLTAIANGAVPDCTSGFAAESICTYQCNTGYEIGSGQSSRTCDGTTQTWSGIEPTCVRVTCPSLTAVTNGMVPVCNDGFMAGSTCTYECNVGFTIASGSSLRTCDDTGSWSGSEPICAQVTCPALSAVTNGLEPSCSNGFAANSLCVYECLPGFVIESGIVVRVCIAATATWSGTEPTCIQNACPALTAVTNGITPACTNGFLPGSVCTYQCDIGYEIVSGTPSRTCNGGTFTWSGTAPSCAQNLLGKALRLSKFYFTVTCPPLSAVTNGGAPSCSNDFAAGSVCRYQCNFGFEIGSGSTTRTCNAITGAWSGTVPTCIQTVCPTLSAVPNSMEPNCTDGSLVGSFCSYECNIGYKIGAGSATRVCNANTGSWSGTEPVCVQVFCSSLQTVSNGLPPSCTNGFAALSTCTYRCNAGFVIGAGSDSRTCNPDSRTWSGTEPTCVAAECPALSAVLNSMAPSCTDGFSDGSFCSYQCNPGYEIGSGSATRVCIANTLTWSGTEPVCVQVTCPSLMAVTNGMTPTCTIGNNDGSVCTYQCNTGFEIGSGSVSRTCSSLTGAWSGTEPTCVQITCPNLGAIGNGVLQTCTDSFNVASVCSYVCNSGFSFQGGATQTCGTNGQWSLPQPSCIADVPSVVCETLQNIANAVLACTNGNAEGSTCTYTCNSGWALMAGQSGSRVCNADGTWTGEEPTCEIVCGSRPAFIEPRIVNGDLSREGDWPWLASIRSTNGNHQCGGALIDPEWVLTAAHCIVNSIATIVLGDILLDTATANHQEFDILDANTFPHPDYNDFSQRNDIALIKLPQPAVYNDYVRPLCLNTIVEEETTFDTCFVAGWGFTMEDAGVASNELYEATVPFFDRAECARRYFILGIRDTQFCAGYPAMDGVQAVPDACQGDSGGPYMCYNQTADTWTDVGVVSYGAGCGEAGTPGVYSRISMYLTFINDIIANN</sequence>
<feature type="disulfide bond" evidence="17">
    <location>
        <begin position="1719"/>
        <end position="1762"/>
    </location>
</feature>
<dbReference type="InterPro" id="IPR018114">
    <property type="entry name" value="TRYPSIN_HIS"/>
</dbReference>
<comment type="caution">
    <text evidence="16">Lacks conserved residue(s) required for the propagation of feature annotation.</text>
</comment>
<dbReference type="PROSITE" id="PS50923">
    <property type="entry name" value="SUSHI"/>
    <property type="match status" value="29"/>
</dbReference>
<feature type="disulfide bond" evidence="17">
    <location>
        <begin position="200"/>
        <end position="227"/>
    </location>
</feature>
<feature type="domain" description="Sushi" evidence="22">
    <location>
        <begin position="1779"/>
        <end position="1840"/>
    </location>
</feature>
<evidence type="ECO:0000313" key="24">
    <source>
        <dbReference type="Proteomes" id="UP001152320"/>
    </source>
</evidence>
<reference evidence="23" key="1">
    <citation type="submission" date="2021-10" db="EMBL/GenBank/DDBJ databases">
        <title>Tropical sea cucumber genome reveals ecological adaptation and Cuvierian tubules defense mechanism.</title>
        <authorList>
            <person name="Chen T."/>
        </authorList>
    </citation>
    <scope>NUCLEOTIDE SEQUENCE</scope>
    <source>
        <strain evidence="23">Nanhai2018</strain>
        <tissue evidence="23">Muscle</tissue>
    </source>
</reference>
<evidence type="ECO:0000256" key="13">
    <source>
        <dbReference type="ARBA" id="ARBA00023136"/>
    </source>
</evidence>
<dbReference type="CDD" id="cd00054">
    <property type="entry name" value="EGF_CA"/>
    <property type="match status" value="1"/>
</dbReference>
<dbReference type="GO" id="GO:0006508">
    <property type="term" value="P:proteolysis"/>
    <property type="evidence" value="ECO:0007669"/>
    <property type="project" value="UniProtKB-KW"/>
</dbReference>
<feature type="domain" description="Sushi" evidence="22">
    <location>
        <begin position="1593"/>
        <end position="1654"/>
    </location>
</feature>
<feature type="domain" description="Sushi" evidence="22">
    <location>
        <begin position="1516"/>
        <end position="1577"/>
    </location>
</feature>
<feature type="domain" description="Sushi" evidence="22">
    <location>
        <begin position="1031"/>
        <end position="1089"/>
    </location>
</feature>
<dbReference type="InterPro" id="IPR000082">
    <property type="entry name" value="SEA_dom"/>
</dbReference>
<feature type="domain" description="Sushi" evidence="22">
    <location>
        <begin position="541"/>
        <end position="601"/>
    </location>
</feature>
<dbReference type="Pfam" id="PF01390">
    <property type="entry name" value="SEA"/>
    <property type="match status" value="1"/>
</dbReference>
<feature type="domain" description="Sushi" evidence="22">
    <location>
        <begin position="602"/>
        <end position="660"/>
    </location>
</feature>
<dbReference type="Gene3D" id="2.10.70.10">
    <property type="entry name" value="Complement Module, domain 1"/>
    <property type="match status" value="30"/>
</dbReference>
<evidence type="ECO:0000256" key="17">
    <source>
        <dbReference type="PROSITE-ProRule" id="PRU00302"/>
    </source>
</evidence>
<keyword evidence="7" id="KW-0732">Signal</keyword>
<feature type="domain" description="Sushi" evidence="22">
    <location>
        <begin position="1841"/>
        <end position="1902"/>
    </location>
</feature>
<dbReference type="InterPro" id="IPR000742">
    <property type="entry name" value="EGF"/>
</dbReference>
<keyword evidence="16" id="KW-0245">EGF-like domain</keyword>
<keyword evidence="12" id="KW-1133">Transmembrane helix</keyword>
<evidence type="ECO:0000256" key="4">
    <source>
        <dbReference type="ARBA" id="ARBA00022659"/>
    </source>
</evidence>
<evidence type="ECO:0000256" key="5">
    <source>
        <dbReference type="ARBA" id="ARBA00022670"/>
    </source>
</evidence>
<accession>A0A9Q1BD59</accession>
<dbReference type="PROSITE" id="PS00135">
    <property type="entry name" value="TRYPSIN_SER"/>
    <property type="match status" value="1"/>
</dbReference>
<dbReference type="SMART" id="SM00032">
    <property type="entry name" value="CCP"/>
    <property type="match status" value="30"/>
</dbReference>
<evidence type="ECO:0000256" key="7">
    <source>
        <dbReference type="ARBA" id="ARBA00022729"/>
    </source>
</evidence>
<feature type="domain" description="Sushi" evidence="22">
    <location>
        <begin position="171"/>
        <end position="229"/>
    </location>
</feature>
<dbReference type="InterPro" id="IPR001254">
    <property type="entry name" value="Trypsin_dom"/>
</dbReference>
<dbReference type="InterPro" id="IPR036364">
    <property type="entry name" value="SEA_dom_sf"/>
</dbReference>
<feature type="domain" description="Sushi" evidence="22">
    <location>
        <begin position="1212"/>
        <end position="1270"/>
    </location>
</feature>
<dbReference type="GO" id="GO:0016020">
    <property type="term" value="C:membrane"/>
    <property type="evidence" value="ECO:0007669"/>
    <property type="project" value="UniProtKB-SubCell"/>
</dbReference>
<evidence type="ECO:0000256" key="15">
    <source>
        <dbReference type="ARBA" id="ARBA00023180"/>
    </source>
</evidence>
<feature type="disulfide bond" evidence="17">
    <location>
        <begin position="1060"/>
        <end position="1087"/>
    </location>
</feature>
<evidence type="ECO:0000259" key="21">
    <source>
        <dbReference type="PROSITE" id="PS50240"/>
    </source>
</evidence>
<feature type="domain" description="Sushi" evidence="22">
    <location>
        <begin position="1903"/>
        <end position="1962"/>
    </location>
</feature>
<feature type="domain" description="Sushi" evidence="22">
    <location>
        <begin position="1331"/>
        <end position="1392"/>
    </location>
</feature>
<dbReference type="GO" id="GO:0004252">
    <property type="term" value="F:serine-type endopeptidase activity"/>
    <property type="evidence" value="ECO:0007669"/>
    <property type="project" value="InterPro"/>
</dbReference>
<dbReference type="InterPro" id="IPR000436">
    <property type="entry name" value="Sushi_SCR_CCP_dom"/>
</dbReference>
<keyword evidence="15" id="KW-0325">Glycoprotein</keyword>
<feature type="disulfide bond" evidence="16">
    <location>
        <begin position="158"/>
        <end position="167"/>
    </location>
</feature>
<dbReference type="Proteomes" id="UP001152320">
    <property type="component" value="Chromosome 22"/>
</dbReference>
<feature type="domain" description="Sushi" evidence="22">
    <location>
        <begin position="848"/>
        <end position="909"/>
    </location>
</feature>
<dbReference type="InterPro" id="IPR009003">
    <property type="entry name" value="Peptidase_S1_PA"/>
</dbReference>
<feature type="domain" description="Sushi" evidence="22">
    <location>
        <begin position="1717"/>
        <end position="1778"/>
    </location>
</feature>
<dbReference type="Pfam" id="PF00008">
    <property type="entry name" value="EGF"/>
    <property type="match status" value="1"/>
</dbReference>
<dbReference type="CDD" id="cd00190">
    <property type="entry name" value="Tryp_SPc"/>
    <property type="match status" value="1"/>
</dbReference>
<evidence type="ECO:0000256" key="10">
    <source>
        <dbReference type="ARBA" id="ARBA00022825"/>
    </source>
</evidence>
<dbReference type="InterPro" id="IPR043504">
    <property type="entry name" value="Peptidase_S1_PA_chymotrypsin"/>
</dbReference>
<feature type="domain" description="Sushi" evidence="22">
    <location>
        <begin position="353"/>
        <end position="413"/>
    </location>
</feature>
<feature type="domain" description="Sushi" evidence="22">
    <location>
        <begin position="292"/>
        <end position="352"/>
    </location>
</feature>
<keyword evidence="3" id="KW-0964">Secreted</keyword>
<feature type="domain" description="Sushi" evidence="22">
    <location>
        <begin position="480"/>
        <end position="540"/>
    </location>
</feature>
<feature type="domain" description="Peptidase S1" evidence="21">
    <location>
        <begin position="2040"/>
        <end position="2279"/>
    </location>
</feature>
<evidence type="ECO:0000259" key="22">
    <source>
        <dbReference type="PROSITE" id="PS50923"/>
    </source>
</evidence>
<dbReference type="InterPro" id="IPR001314">
    <property type="entry name" value="Peptidase_S1A"/>
</dbReference>
<feature type="domain" description="SEA" evidence="19">
    <location>
        <begin position="1"/>
        <end position="114"/>
    </location>
</feature>
<feature type="disulfide bond" evidence="17">
    <location>
        <begin position="1518"/>
        <end position="1561"/>
    </location>
</feature>
<feature type="domain" description="Sushi" evidence="22">
    <location>
        <begin position="727"/>
        <end position="786"/>
    </location>
</feature>
<evidence type="ECO:0000256" key="3">
    <source>
        <dbReference type="ARBA" id="ARBA00022525"/>
    </source>
</evidence>
<evidence type="ECO:0000256" key="18">
    <source>
        <dbReference type="RuleBase" id="RU363034"/>
    </source>
</evidence>
<feature type="disulfide bond" evidence="17">
    <location>
        <begin position="543"/>
        <end position="586"/>
    </location>
</feature>
<name>A0A9Q1BD59_HOLLE</name>
<evidence type="ECO:0000256" key="6">
    <source>
        <dbReference type="ARBA" id="ARBA00022692"/>
    </source>
</evidence>
<feature type="domain" description="Sushi" evidence="22">
    <location>
        <begin position="1393"/>
        <end position="1453"/>
    </location>
</feature>
<dbReference type="GO" id="GO:0005576">
    <property type="term" value="C:extracellular region"/>
    <property type="evidence" value="ECO:0007669"/>
    <property type="project" value="UniProtKB-SubCell"/>
</dbReference>
<dbReference type="PROSITE" id="PS50026">
    <property type="entry name" value="EGF_3"/>
    <property type="match status" value="1"/>
</dbReference>
<feature type="disulfide bond" evidence="17">
    <location>
        <begin position="1843"/>
        <end position="1886"/>
    </location>
</feature>
<dbReference type="CDD" id="cd00033">
    <property type="entry name" value="CCP"/>
    <property type="match status" value="29"/>
</dbReference>
<keyword evidence="9 18" id="KW-0378">Hydrolase</keyword>
<dbReference type="SUPFAM" id="SSF50494">
    <property type="entry name" value="Trypsin-like serine proteases"/>
    <property type="match status" value="1"/>
</dbReference>
<feature type="domain" description="EGF-like" evidence="20">
    <location>
        <begin position="131"/>
        <end position="168"/>
    </location>
</feature>
<dbReference type="PROSITE" id="PS50240">
    <property type="entry name" value="TRYPSIN_DOM"/>
    <property type="match status" value="1"/>
</dbReference>
<comment type="caution">
    <text evidence="23">The sequence shown here is derived from an EMBL/GenBank/DDBJ whole genome shotgun (WGS) entry which is preliminary data.</text>
</comment>
<feature type="domain" description="Sushi" evidence="22">
    <location>
        <begin position="418"/>
        <end position="478"/>
    </location>
</feature>
<dbReference type="OrthoDB" id="6515930at2759"/>
<evidence type="ECO:0000259" key="19">
    <source>
        <dbReference type="PROSITE" id="PS50024"/>
    </source>
</evidence>
<feature type="disulfide bond" evidence="17">
    <location>
        <begin position="631"/>
        <end position="658"/>
    </location>
</feature>
<feature type="disulfide bond" evidence="17">
    <location>
        <begin position="789"/>
        <end position="832"/>
    </location>
</feature>
<evidence type="ECO:0000256" key="8">
    <source>
        <dbReference type="ARBA" id="ARBA00022737"/>
    </source>
</evidence>
<feature type="domain" description="Sushi" evidence="22">
    <location>
        <begin position="1454"/>
        <end position="1515"/>
    </location>
</feature>
<keyword evidence="14 16" id="KW-1015">Disulfide bond</keyword>
<evidence type="ECO:0000256" key="14">
    <source>
        <dbReference type="ARBA" id="ARBA00023157"/>
    </source>
</evidence>
<dbReference type="InterPro" id="IPR035976">
    <property type="entry name" value="Sushi/SCR/CCP_sf"/>
</dbReference>
<feature type="disulfide bond" evidence="17">
    <location>
        <begin position="939"/>
        <end position="966"/>
    </location>
</feature>
<feature type="disulfide bond" evidence="17">
    <location>
        <begin position="1781"/>
        <end position="1824"/>
    </location>
</feature>
<dbReference type="SUPFAM" id="SSF82671">
    <property type="entry name" value="SEA domain"/>
    <property type="match status" value="1"/>
</dbReference>